<gene>
    <name evidence="2" type="ORF">PM3016_4460</name>
</gene>
<sequence>MSRWSPWRTAACLLAGLLVTTTVYGHVSGVFGDYLAGSHDAGVTQRLLDDLAASKDEMERLTPQLNDLQQEFDRKAEAAQDKLGVYQAVGMDTYLQFMLETGNPVDVLTNRRLLEHELEGDLRSLEALYAEYMPVKAVRDSLANHEKLLQVLRGNLEARERTLKEAEALGPEPPKSWAERLDIGEWIGALLTEEKEIDPLTHRLDEIWSAHIGYLLELKEDGERLRENPAAFVTRKTASSPYRLEDRLLNASSPLTYYMFTDHVYVHLVRGSADLLLIGTVQKKEAGTAALGFEAGFLNGFVLPEEVVGRLAGFELPYAALHPGGGEFYVEQENGAVVIQPAEFLKE</sequence>
<feature type="coiled-coil region" evidence="1">
    <location>
        <begin position="142"/>
        <end position="169"/>
    </location>
</feature>
<accession>H6NAW9</accession>
<keyword evidence="3" id="KW-1185">Reference proteome</keyword>
<dbReference type="STRING" id="1116391.PM3016_4460"/>
<proteinExistence type="predicted"/>
<dbReference type="RefSeq" id="WP_014370975.1">
    <property type="nucleotide sequence ID" value="NC_016935.1"/>
</dbReference>
<protein>
    <submittedName>
        <fullName evidence="2">Uncharacterized protein</fullName>
    </submittedName>
</protein>
<dbReference type="KEGG" id="pmq:PM3016_4460"/>
<evidence type="ECO:0000313" key="3">
    <source>
        <dbReference type="Proteomes" id="UP000007523"/>
    </source>
</evidence>
<name>H6NAW9_9BACL</name>
<evidence type="ECO:0000313" key="2">
    <source>
        <dbReference type="EMBL" id="AFC31224.1"/>
    </source>
</evidence>
<dbReference type="AlphaFoldDB" id="H6NAW9"/>
<evidence type="ECO:0000256" key="1">
    <source>
        <dbReference type="SAM" id="Coils"/>
    </source>
</evidence>
<reference evidence="2 3" key="1">
    <citation type="journal article" date="2012" name="J. Bacteriol.">
        <title>Complete Genome Sequence of Paenibacillus mucilaginosus 3016, a Bacterium Functional as Microbial Fertilizer.</title>
        <authorList>
            <person name="Ma M."/>
            <person name="Wang Z."/>
            <person name="Li L."/>
            <person name="Jiang X."/>
            <person name="Guan D."/>
            <person name="Cao F."/>
            <person name="Chen H."/>
            <person name="Wang X."/>
            <person name="Shen D."/>
            <person name="Du B."/>
            <person name="Li J."/>
        </authorList>
    </citation>
    <scope>NUCLEOTIDE SEQUENCE [LARGE SCALE GENOMIC DNA]</scope>
    <source>
        <strain evidence="2 3">3016</strain>
    </source>
</reference>
<organism evidence="2 3">
    <name type="scientific">Paenibacillus mucilaginosus 3016</name>
    <dbReference type="NCBI Taxonomy" id="1116391"/>
    <lineage>
        <taxon>Bacteria</taxon>
        <taxon>Bacillati</taxon>
        <taxon>Bacillota</taxon>
        <taxon>Bacilli</taxon>
        <taxon>Bacillales</taxon>
        <taxon>Paenibacillaceae</taxon>
        <taxon>Paenibacillus</taxon>
    </lineage>
</organism>
<dbReference type="Proteomes" id="UP000007523">
    <property type="component" value="Chromosome"/>
</dbReference>
<dbReference type="HOGENOM" id="CLU_798869_0_0_9"/>
<dbReference type="EMBL" id="CP003235">
    <property type="protein sequence ID" value="AFC31224.1"/>
    <property type="molecule type" value="Genomic_DNA"/>
</dbReference>
<keyword evidence="1" id="KW-0175">Coiled coil</keyword>